<evidence type="ECO:0000313" key="2">
    <source>
        <dbReference type="EMBL" id="VDN08206.1"/>
    </source>
</evidence>
<proteinExistence type="predicted"/>
<sequence>MQGEVDFTTSGQAVFTDSKYFRNYGWYVSGTIPSHRIMPDSQVSQLGFCINLQRSTNSLRIEMSLPSTVTSTLFLLTPLLGEIHIQIINKMFVLFLQFLTLQLYSTRITPHLGSVAATPKILQFLQFAIIINTLSISVSILLWMCSKIRRNLPPWNWLIRISEVINRCVCVFNFTERTLPSNNKSSTINNYQEDWINAFMALHGIAVCILSLIFIFGYLIIS</sequence>
<feature type="transmembrane region" description="Helical" evidence="1">
    <location>
        <begin position="195"/>
        <end position="221"/>
    </location>
</feature>
<dbReference type="AlphaFoldDB" id="A0A3P7NRU7"/>
<evidence type="ECO:0000313" key="3">
    <source>
        <dbReference type="Proteomes" id="UP000276776"/>
    </source>
</evidence>
<feature type="transmembrane region" description="Helical" evidence="1">
    <location>
        <begin position="124"/>
        <end position="145"/>
    </location>
</feature>
<evidence type="ECO:0008006" key="4">
    <source>
        <dbReference type="Google" id="ProtNLM"/>
    </source>
</evidence>
<organism evidence="2 3">
    <name type="scientific">Thelazia callipaeda</name>
    <name type="common">Oriental eyeworm</name>
    <name type="synonym">Parasitic nematode</name>
    <dbReference type="NCBI Taxonomy" id="103827"/>
    <lineage>
        <taxon>Eukaryota</taxon>
        <taxon>Metazoa</taxon>
        <taxon>Ecdysozoa</taxon>
        <taxon>Nematoda</taxon>
        <taxon>Chromadorea</taxon>
        <taxon>Rhabditida</taxon>
        <taxon>Spirurina</taxon>
        <taxon>Spiruromorpha</taxon>
        <taxon>Thelazioidea</taxon>
        <taxon>Thelaziidae</taxon>
        <taxon>Thelazia</taxon>
    </lineage>
</organism>
<dbReference type="Proteomes" id="UP000276776">
    <property type="component" value="Unassembled WGS sequence"/>
</dbReference>
<reference evidence="2 3" key="1">
    <citation type="submission" date="2018-11" db="EMBL/GenBank/DDBJ databases">
        <authorList>
            <consortium name="Pathogen Informatics"/>
        </authorList>
    </citation>
    <scope>NUCLEOTIDE SEQUENCE [LARGE SCALE GENOMIC DNA]</scope>
</reference>
<keyword evidence="1" id="KW-0812">Transmembrane</keyword>
<keyword evidence="1" id="KW-0472">Membrane</keyword>
<protein>
    <recommendedName>
        <fullName evidence="4">Neurotransmitter-gated ion-channel transmembrane domain-containing protein</fullName>
    </recommendedName>
</protein>
<dbReference type="OrthoDB" id="5975154at2759"/>
<name>A0A3P7NRU7_THECL</name>
<gene>
    <name evidence="2" type="ORF">TCLT_LOCUS10508</name>
</gene>
<evidence type="ECO:0000256" key="1">
    <source>
        <dbReference type="SAM" id="Phobius"/>
    </source>
</evidence>
<dbReference type="STRING" id="103827.A0A3P7NRU7"/>
<dbReference type="EMBL" id="UYYF01005146">
    <property type="protein sequence ID" value="VDN08206.1"/>
    <property type="molecule type" value="Genomic_DNA"/>
</dbReference>
<keyword evidence="3" id="KW-1185">Reference proteome</keyword>
<feature type="transmembrane region" description="Helical" evidence="1">
    <location>
        <begin position="87"/>
        <end position="104"/>
    </location>
</feature>
<keyword evidence="1" id="KW-1133">Transmembrane helix</keyword>
<accession>A0A3P7NRU7</accession>